<dbReference type="OrthoDB" id="725474at2759"/>
<keyword evidence="5" id="KW-0539">Nucleus</keyword>
<feature type="domain" description="TF-B3" evidence="7">
    <location>
        <begin position="165"/>
        <end position="276"/>
    </location>
</feature>
<evidence type="ECO:0000256" key="3">
    <source>
        <dbReference type="ARBA" id="ARBA00023125"/>
    </source>
</evidence>
<organism evidence="8 9">
    <name type="scientific">Dichanthelium oligosanthes</name>
    <dbReference type="NCBI Taxonomy" id="888268"/>
    <lineage>
        <taxon>Eukaryota</taxon>
        <taxon>Viridiplantae</taxon>
        <taxon>Streptophyta</taxon>
        <taxon>Embryophyta</taxon>
        <taxon>Tracheophyta</taxon>
        <taxon>Spermatophyta</taxon>
        <taxon>Magnoliopsida</taxon>
        <taxon>Liliopsida</taxon>
        <taxon>Poales</taxon>
        <taxon>Poaceae</taxon>
        <taxon>PACMAD clade</taxon>
        <taxon>Panicoideae</taxon>
        <taxon>Panicodae</taxon>
        <taxon>Paniceae</taxon>
        <taxon>Dichantheliinae</taxon>
        <taxon>Dichanthelium</taxon>
    </lineage>
</organism>
<feature type="region of interest" description="Disordered" evidence="6">
    <location>
        <begin position="1"/>
        <end position="23"/>
    </location>
</feature>
<evidence type="ECO:0000259" key="7">
    <source>
        <dbReference type="PROSITE" id="PS50863"/>
    </source>
</evidence>
<dbReference type="Proteomes" id="UP000095767">
    <property type="component" value="Unassembled WGS sequence"/>
</dbReference>
<dbReference type="AlphaFoldDB" id="A0A1E5VZG1"/>
<evidence type="ECO:0000313" key="9">
    <source>
        <dbReference type="Proteomes" id="UP000095767"/>
    </source>
</evidence>
<dbReference type="InterPro" id="IPR015300">
    <property type="entry name" value="DNA-bd_pseudobarrel_sf"/>
</dbReference>
<dbReference type="GO" id="GO:0003677">
    <property type="term" value="F:DNA binding"/>
    <property type="evidence" value="ECO:0007669"/>
    <property type="project" value="UniProtKB-KW"/>
</dbReference>
<protein>
    <submittedName>
        <fullName evidence="8">B3 domain-containing protein</fullName>
    </submittedName>
</protein>
<gene>
    <name evidence="8" type="ORF">BAE44_0008496</name>
</gene>
<evidence type="ECO:0000256" key="6">
    <source>
        <dbReference type="SAM" id="MobiDB-lite"/>
    </source>
</evidence>
<dbReference type="Pfam" id="PF02362">
    <property type="entry name" value="B3"/>
    <property type="match status" value="2"/>
</dbReference>
<evidence type="ECO:0000256" key="2">
    <source>
        <dbReference type="ARBA" id="ARBA00023015"/>
    </source>
</evidence>
<keyword evidence="4" id="KW-0804">Transcription</keyword>
<keyword evidence="2" id="KW-0805">Transcription regulation</keyword>
<dbReference type="STRING" id="888268.A0A1E5VZG1"/>
<dbReference type="SUPFAM" id="SSF101936">
    <property type="entry name" value="DNA-binding pseudobarrel domain"/>
    <property type="match status" value="2"/>
</dbReference>
<dbReference type="EMBL" id="LWDX02025546">
    <property type="protein sequence ID" value="OEL30487.1"/>
    <property type="molecule type" value="Genomic_DNA"/>
</dbReference>
<evidence type="ECO:0000256" key="1">
    <source>
        <dbReference type="ARBA" id="ARBA00004123"/>
    </source>
</evidence>
<name>A0A1E5VZG1_9POAL</name>
<keyword evidence="3" id="KW-0238">DNA-binding</keyword>
<dbReference type="GO" id="GO:0005634">
    <property type="term" value="C:nucleus"/>
    <property type="evidence" value="ECO:0007669"/>
    <property type="project" value="UniProtKB-SubCell"/>
</dbReference>
<comment type="caution">
    <text evidence="8">The sequence shown here is derived from an EMBL/GenBank/DDBJ whole genome shotgun (WGS) entry which is preliminary data.</text>
</comment>
<feature type="domain" description="TF-B3" evidence="7">
    <location>
        <begin position="37"/>
        <end position="133"/>
    </location>
</feature>
<evidence type="ECO:0000256" key="5">
    <source>
        <dbReference type="ARBA" id="ARBA00023242"/>
    </source>
</evidence>
<keyword evidence="9" id="KW-1185">Reference proteome</keyword>
<comment type="subcellular location">
    <subcellularLocation>
        <location evidence="1">Nucleus</location>
    </subcellularLocation>
</comment>
<dbReference type="CDD" id="cd10017">
    <property type="entry name" value="B3_DNA"/>
    <property type="match status" value="2"/>
</dbReference>
<dbReference type="PANTHER" id="PTHR31674:SF95">
    <property type="entry name" value="B3 DOMAIN-CONTAINING PROTEIN OS03G0212300"/>
    <property type="match status" value="1"/>
</dbReference>
<dbReference type="Gene3D" id="2.40.330.10">
    <property type="entry name" value="DNA-binding pseudobarrel domain"/>
    <property type="match status" value="2"/>
</dbReference>
<dbReference type="PANTHER" id="PTHR31674">
    <property type="entry name" value="B3 DOMAIN-CONTAINING PROTEIN REM-LIKE 3-RELATED"/>
    <property type="match status" value="1"/>
</dbReference>
<dbReference type="PROSITE" id="PS50863">
    <property type="entry name" value="B3"/>
    <property type="match status" value="2"/>
</dbReference>
<evidence type="ECO:0000313" key="8">
    <source>
        <dbReference type="EMBL" id="OEL30487.1"/>
    </source>
</evidence>
<reference evidence="8 9" key="1">
    <citation type="submission" date="2016-09" db="EMBL/GenBank/DDBJ databases">
        <title>The draft genome of Dichanthelium oligosanthes: A C3 panicoid grass species.</title>
        <authorList>
            <person name="Studer A.J."/>
            <person name="Schnable J.C."/>
            <person name="Brutnell T.P."/>
        </authorList>
    </citation>
    <scope>NUCLEOTIDE SEQUENCE [LARGE SCALE GENOMIC DNA]</scope>
    <source>
        <strain evidence="9">cv. Kellogg 1175</strain>
        <tissue evidence="8">Leaf</tissue>
    </source>
</reference>
<proteinExistence type="predicted"/>
<dbReference type="SMART" id="SM01019">
    <property type="entry name" value="B3"/>
    <property type="match status" value="2"/>
</dbReference>
<dbReference type="InterPro" id="IPR003340">
    <property type="entry name" value="B3_DNA-bd"/>
</dbReference>
<evidence type="ECO:0000256" key="4">
    <source>
        <dbReference type="ARBA" id="ARBA00023163"/>
    </source>
</evidence>
<sequence>MPGGVGRPRRGSVKERTAAANRHGMAEEMAGPSLSDFEFFRILLPGMHEEALRLPANYVKELGARRDLKLRLAGGEMMPLWDVEVFTDEKSGDMYLARGWTKFARAHDLRDGDLLIFRYDGTAALTVTVFDRSTCRKQYVHANAAGGGMAGSRSLAIAEPSHFTVSLRRCNLGTKQNQYLNVPVEFQDAHGYARRRRVELRMGGRSWSVNLKRGKRALGDRTAFKYGWHQFCVDNGLEVGDACFFKVIREGPCVDDDEEEWEDDEHVLKVEVRKKDGTMLT</sequence>
<accession>A0A1E5VZG1</accession>
<dbReference type="InterPro" id="IPR039218">
    <property type="entry name" value="REM_fam"/>
</dbReference>